<evidence type="ECO:0000256" key="1">
    <source>
        <dbReference type="SAM" id="MobiDB-lite"/>
    </source>
</evidence>
<feature type="transmembrane region" description="Helical" evidence="2">
    <location>
        <begin position="139"/>
        <end position="161"/>
    </location>
</feature>
<dbReference type="AlphaFoldDB" id="A0A6B2JJV1"/>
<dbReference type="RefSeq" id="WP_163894062.1">
    <property type="nucleotide sequence ID" value="NZ_JAAFYS010000003.1"/>
</dbReference>
<evidence type="ECO:0000256" key="2">
    <source>
        <dbReference type="SAM" id="Phobius"/>
    </source>
</evidence>
<keyword evidence="2" id="KW-0812">Transmembrane</keyword>
<comment type="caution">
    <text evidence="3">The sequence shown here is derived from an EMBL/GenBank/DDBJ whole genome shotgun (WGS) entry which is preliminary data.</text>
</comment>
<dbReference type="EMBL" id="JAAGAB010000003">
    <property type="protein sequence ID" value="NDV01731.1"/>
    <property type="molecule type" value="Genomic_DNA"/>
</dbReference>
<organism evidence="3 4">
    <name type="scientific">Pseudoroseicyclus tamaricis</name>
    <dbReference type="NCBI Taxonomy" id="2705421"/>
    <lineage>
        <taxon>Bacteria</taxon>
        <taxon>Pseudomonadati</taxon>
        <taxon>Pseudomonadota</taxon>
        <taxon>Alphaproteobacteria</taxon>
        <taxon>Rhodobacterales</taxon>
        <taxon>Paracoccaceae</taxon>
        <taxon>Pseudoroseicyclus</taxon>
    </lineage>
</organism>
<keyword evidence="2" id="KW-1133">Transmembrane helix</keyword>
<sequence length="442" mass="48521">MASIIGISESLVRRAVALWRTLVVRVILFGALALVSIGLTQVISPLLPDEWRAYVGGGAADRLLDIIANAMLAATIFSLTVMVSVYSFSASQWTPRVHRLIVQDPRMQNTIATFIGAFVYSLVAIILREMRVYSDEHALVLFILTTMVLVLVVLALIRWVLHLQGFGQLDQTVRQVEEITARELAKRLETPCLGGARWEGEVPEGATPIRARGAGYVLQIYQDGLNDIAEAHDCHIYMPLPPGTFAHLGEPIAYLGRPLDEELEGKVREQIVTGDARGYVQDPRLGLTVLAEIGSKALSPGINDSGTAIDVITRIGRILSDYRREEAEDGPLYPRLHIPPLDPEDLVNDGFDGIARDGADKLEVQLRVQDLLTGLMAHSDEAMAVAARRVAIREYCRAMQSMTFEPDRARLRAVANAEVLRGAEETGDDAVKDATAEADVRE</sequence>
<name>A0A6B2JJV1_9RHOB</name>
<dbReference type="Pfam" id="PF10011">
    <property type="entry name" value="DUF2254"/>
    <property type="match status" value="1"/>
</dbReference>
<dbReference type="InterPro" id="IPR018723">
    <property type="entry name" value="DUF2254_membrane"/>
</dbReference>
<keyword evidence="2" id="KW-0472">Membrane</keyword>
<gene>
    <name evidence="3" type="ORF">GZA08_12225</name>
</gene>
<feature type="transmembrane region" description="Helical" evidence="2">
    <location>
        <begin position="22"/>
        <end position="46"/>
    </location>
</feature>
<feature type="region of interest" description="Disordered" evidence="1">
    <location>
        <begin position="422"/>
        <end position="442"/>
    </location>
</feature>
<dbReference type="Proteomes" id="UP000474757">
    <property type="component" value="Unassembled WGS sequence"/>
</dbReference>
<feature type="transmembrane region" description="Helical" evidence="2">
    <location>
        <begin position="66"/>
        <end position="88"/>
    </location>
</feature>
<evidence type="ECO:0000313" key="3">
    <source>
        <dbReference type="EMBL" id="NDV01731.1"/>
    </source>
</evidence>
<accession>A0A6B2JJV1</accession>
<keyword evidence="4" id="KW-1185">Reference proteome</keyword>
<proteinExistence type="predicted"/>
<protein>
    <submittedName>
        <fullName evidence="3">DUF2254 domain-containing protein</fullName>
    </submittedName>
</protein>
<evidence type="ECO:0000313" key="4">
    <source>
        <dbReference type="Proteomes" id="UP000474757"/>
    </source>
</evidence>
<reference evidence="3 4" key="1">
    <citation type="submission" date="2020-02" db="EMBL/GenBank/DDBJ databases">
        <title>Pseudoroseicyclus tamarix, sp. nov., isolated from offshore sediment of a Tamarix chinensis forest.</title>
        <authorList>
            <person name="Gai Y."/>
        </authorList>
    </citation>
    <scope>NUCLEOTIDE SEQUENCE [LARGE SCALE GENOMIC DNA]</scope>
    <source>
        <strain evidence="3 4">CLL3-39</strain>
    </source>
</reference>
<feature type="transmembrane region" description="Helical" evidence="2">
    <location>
        <begin position="109"/>
        <end position="127"/>
    </location>
</feature>